<reference evidence="2 3" key="1">
    <citation type="submission" date="2018-05" db="EMBL/GenBank/DDBJ databases">
        <title>Comparative genomics of bacterial root endophytes of switchgrass collected from native prairies over two seasons.</title>
        <authorList>
            <person name="Tang Y."/>
        </authorList>
    </citation>
    <scope>NUCLEOTIDE SEQUENCE [LARGE SCALE GENOMIC DNA]</scope>
    <source>
        <strain evidence="2 3">NFIX32</strain>
    </source>
</reference>
<evidence type="ECO:0000313" key="2">
    <source>
        <dbReference type="EMBL" id="PXX40802.1"/>
    </source>
</evidence>
<dbReference type="EMBL" id="QJJY01000001">
    <property type="protein sequence ID" value="PXX40802.1"/>
    <property type="molecule type" value="Genomic_DNA"/>
</dbReference>
<feature type="chain" id="PRO_5016326732" evidence="1">
    <location>
        <begin position="31"/>
        <end position="62"/>
    </location>
</feature>
<name>A0A318JKK9_BURPY</name>
<accession>A0A318JKK9</accession>
<proteinExistence type="predicted"/>
<sequence length="62" mass="6326">MSVDNNRITRHLAYCAVALALAALPAHAQAAPATPDAWALAVKETIGTRLIAPTGPGHPQSG</sequence>
<comment type="caution">
    <text evidence="2">The sequence shown here is derived from an EMBL/GenBank/DDBJ whole genome shotgun (WGS) entry which is preliminary data.</text>
</comment>
<dbReference type="RefSeq" id="WP_143155685.1">
    <property type="nucleotide sequence ID" value="NZ_QJJY01000001.1"/>
</dbReference>
<evidence type="ECO:0000313" key="3">
    <source>
        <dbReference type="Proteomes" id="UP000247755"/>
    </source>
</evidence>
<evidence type="ECO:0000256" key="1">
    <source>
        <dbReference type="SAM" id="SignalP"/>
    </source>
</evidence>
<feature type="signal peptide" evidence="1">
    <location>
        <begin position="1"/>
        <end position="30"/>
    </location>
</feature>
<dbReference type="AlphaFoldDB" id="A0A318JKK9"/>
<organism evidence="2 3">
    <name type="scientific">Burkholderia pyrrocinia</name>
    <name type="common">Pseudomonas pyrrocinia</name>
    <dbReference type="NCBI Taxonomy" id="60550"/>
    <lineage>
        <taxon>Bacteria</taxon>
        <taxon>Pseudomonadati</taxon>
        <taxon>Pseudomonadota</taxon>
        <taxon>Betaproteobacteria</taxon>
        <taxon>Burkholderiales</taxon>
        <taxon>Burkholderiaceae</taxon>
        <taxon>Burkholderia</taxon>
        <taxon>Burkholderia cepacia complex</taxon>
    </lineage>
</organism>
<gene>
    <name evidence="2" type="ORF">NA66_1001412</name>
</gene>
<protein>
    <submittedName>
        <fullName evidence="2">Uncharacterized protein</fullName>
    </submittedName>
</protein>
<dbReference type="Proteomes" id="UP000247755">
    <property type="component" value="Unassembled WGS sequence"/>
</dbReference>
<keyword evidence="1" id="KW-0732">Signal</keyword>